<dbReference type="Gene3D" id="3.90.550.10">
    <property type="entry name" value="Spore Coat Polysaccharide Biosynthesis Protein SpsA, Chain A"/>
    <property type="match status" value="1"/>
</dbReference>
<evidence type="ECO:0000256" key="5">
    <source>
        <dbReference type="SAM" id="Phobius"/>
    </source>
</evidence>
<proteinExistence type="inferred from homology"/>
<keyword evidence="7" id="KW-1185">Reference proteome</keyword>
<feature type="compositionally biased region" description="Low complexity" evidence="4">
    <location>
        <begin position="497"/>
        <end position="509"/>
    </location>
</feature>
<comment type="similarity">
    <text evidence="1">Belongs to the glycosyltransferase 34 family.</text>
</comment>
<dbReference type="STRING" id="28573.A0A0U1M800"/>
<evidence type="ECO:0000256" key="1">
    <source>
        <dbReference type="ARBA" id="ARBA00005664"/>
    </source>
</evidence>
<protein>
    <submittedName>
        <fullName evidence="6">Mannan polymerase II complex MNN10 subunit</fullName>
    </submittedName>
</protein>
<dbReference type="PANTHER" id="PTHR31306:SF5">
    <property type="entry name" value="ALPHA-1,6-MANNOSYLTRANSFERASE MNN10-RELATED"/>
    <property type="match status" value="1"/>
</dbReference>
<evidence type="ECO:0000313" key="7">
    <source>
        <dbReference type="Proteomes" id="UP000054383"/>
    </source>
</evidence>
<dbReference type="InterPro" id="IPR008630">
    <property type="entry name" value="Glyco_trans_34"/>
</dbReference>
<dbReference type="Proteomes" id="UP000054383">
    <property type="component" value="Unassembled WGS sequence"/>
</dbReference>
<dbReference type="EMBL" id="CVMT01000010">
    <property type="protein sequence ID" value="CRG91743.1"/>
    <property type="molecule type" value="Genomic_DNA"/>
</dbReference>
<accession>A0A0U1M800</accession>
<keyword evidence="5" id="KW-0812">Transmembrane</keyword>
<dbReference type="InterPro" id="IPR029044">
    <property type="entry name" value="Nucleotide-diphossugar_trans"/>
</dbReference>
<reference evidence="6 7" key="1">
    <citation type="submission" date="2015-04" db="EMBL/GenBank/DDBJ databases">
        <authorList>
            <person name="Syromyatnikov M.Y."/>
            <person name="Popov V.N."/>
        </authorList>
    </citation>
    <scope>NUCLEOTIDE SEQUENCE [LARGE SCALE GENOMIC DNA]</scope>
    <source>
        <strain evidence="6">WF-38-12</strain>
    </source>
</reference>
<keyword evidence="5" id="KW-1133">Transmembrane helix</keyword>
<keyword evidence="5" id="KW-0472">Membrane</keyword>
<feature type="region of interest" description="Disordered" evidence="4">
    <location>
        <begin position="389"/>
        <end position="531"/>
    </location>
</feature>
<organism evidence="6 7">
    <name type="scientific">Talaromyces islandicus</name>
    <name type="common">Penicillium islandicum</name>
    <dbReference type="NCBI Taxonomy" id="28573"/>
    <lineage>
        <taxon>Eukaryota</taxon>
        <taxon>Fungi</taxon>
        <taxon>Dikarya</taxon>
        <taxon>Ascomycota</taxon>
        <taxon>Pezizomycotina</taxon>
        <taxon>Eurotiomycetes</taxon>
        <taxon>Eurotiomycetidae</taxon>
        <taxon>Eurotiales</taxon>
        <taxon>Trichocomaceae</taxon>
        <taxon>Talaromyces</taxon>
        <taxon>Talaromyces sect. Islandici</taxon>
    </lineage>
</organism>
<dbReference type="PANTHER" id="PTHR31306">
    <property type="entry name" value="ALPHA-1,6-MANNOSYLTRANSFERASE MNN11-RELATED"/>
    <property type="match status" value="1"/>
</dbReference>
<dbReference type="OrthoDB" id="407658at2759"/>
<dbReference type="GO" id="GO:0016757">
    <property type="term" value="F:glycosyltransferase activity"/>
    <property type="evidence" value="ECO:0007669"/>
    <property type="project" value="UniProtKB-KW"/>
</dbReference>
<dbReference type="InterPro" id="IPR021838">
    <property type="entry name" value="DUF3431"/>
</dbReference>
<dbReference type="GO" id="GO:0000139">
    <property type="term" value="C:Golgi membrane"/>
    <property type="evidence" value="ECO:0007669"/>
    <property type="project" value="TreeGrafter"/>
</dbReference>
<gene>
    <name evidence="6" type="ORF">PISL3812_08795</name>
</gene>
<dbReference type="GO" id="GO:0006487">
    <property type="term" value="P:protein N-linked glycosylation"/>
    <property type="evidence" value="ECO:0007669"/>
    <property type="project" value="TreeGrafter"/>
</dbReference>
<evidence type="ECO:0000256" key="4">
    <source>
        <dbReference type="SAM" id="MobiDB-lite"/>
    </source>
</evidence>
<dbReference type="Pfam" id="PF05637">
    <property type="entry name" value="Glyco_transf_34"/>
    <property type="match status" value="1"/>
</dbReference>
<keyword evidence="3" id="KW-0808">Transferase</keyword>
<dbReference type="AlphaFoldDB" id="A0A0U1M800"/>
<evidence type="ECO:0000256" key="2">
    <source>
        <dbReference type="ARBA" id="ARBA00022676"/>
    </source>
</evidence>
<feature type="compositionally biased region" description="Low complexity" evidence="4">
    <location>
        <begin position="476"/>
        <end position="487"/>
    </location>
</feature>
<feature type="transmembrane region" description="Helical" evidence="5">
    <location>
        <begin position="15"/>
        <end position="34"/>
    </location>
</feature>
<sequence>MRLSVLQAGRSAKSLNTLLASAFVSLFIIFHLHYMSETRGFNLVTSVFSHPDKSSTQSAQTVELVVSSLKQQNTSWYSDYFPRWKSNIYVVDDAAAPLTVPRNKGHEAMVYLTYIIDRYDNLPDNTLFLHAERFQWHNDNPDYDGLLLLQNFQFSYLQTQGYVNLRCVWALGCPAAYHSLKDDSGSQQQNSDATAVIYLQTFQQLLPEYQVPANVAVSCCAQFAVTRDTIRKRPREDYIRYRKWLIETPLRDEDSGRFFEHSWHIIFGKDPVFCPSAEDCYCKVYGMCNLPNCSKRGCLGQYDFPPYSKLPNGWPRIGWNGEARDFRVRVRVLDILAQASQSPGGTSYELTFFPRFDRKGKLSPADLQLSSPLAPRFYLVRPSNNGLGCTYITKKTTPREKSTLDPPKSRLHSASPVVTGFHHRRRSSTSVSPLRLVKDDSSEASRAQGSTSGLVAGSLAHPTSTLAPIPGTPADPLASPMSLSRSPSPLPGGGWSSPGLTPGSGSSSPRYAPRSPGLQPESPSWAAARAKSDQVRSYPSFSTRNTGFFSRQKRKISASLPRFALSHDYSEQEKLNRGRSWPKGDGTLKGRLLALAAYMAHKRRLKILSFVVLAFVLFLCFWSAIIQSYRASSFGGGKKIVMLIASNVEGGVMEWKGAREWAIERVSLSNKKKYAKRWGHQLEILNMVAKKRYAHEWRESWEKVDFIREAMKKYPDAEWFWWLDLTTYIMEYSYSLNGHILNHLGTNAYRDINYYNPLNITHPPIDPFLDPISLSPTGDSDPSSINLILSQACDGFNLGSFLIRRSEWTDRLLDVWWDPVLYEQKHMEWENKEQDAIQYLYANQPWIRPHTAFLPQRHFNSFAPGECGNATESIHYQEKGRDFVINLAGCKTRDCWTEIYWYRELSNWLNRNPWEIFKDTTADIFNRLRGARTRYEDHHQYAS</sequence>
<keyword evidence="2" id="KW-0328">Glycosyltransferase</keyword>
<feature type="compositionally biased region" description="Polar residues" evidence="4">
    <location>
        <begin position="444"/>
        <end position="453"/>
    </location>
</feature>
<feature type="transmembrane region" description="Helical" evidence="5">
    <location>
        <begin position="607"/>
        <end position="625"/>
    </location>
</feature>
<name>A0A0U1M800_TALIS</name>
<evidence type="ECO:0000313" key="6">
    <source>
        <dbReference type="EMBL" id="CRG91743.1"/>
    </source>
</evidence>
<dbReference type="Pfam" id="PF11913">
    <property type="entry name" value="DUF3431"/>
    <property type="match status" value="1"/>
</dbReference>
<evidence type="ECO:0000256" key="3">
    <source>
        <dbReference type="ARBA" id="ARBA00022679"/>
    </source>
</evidence>